<name>A0A4D7CU71_9ENTE</name>
<dbReference type="Pfam" id="PF21426">
    <property type="entry name" value="GBS104-like_Ig"/>
    <property type="match status" value="1"/>
</dbReference>
<dbReference type="Proteomes" id="UP000298615">
    <property type="component" value="Chromosome"/>
</dbReference>
<dbReference type="Gene3D" id="3.40.50.410">
    <property type="entry name" value="von Willebrand factor, type A domain"/>
    <property type="match status" value="1"/>
</dbReference>
<dbReference type="AlphaFoldDB" id="A0A4D7CU71"/>
<dbReference type="RefSeq" id="WP_136952768.1">
    <property type="nucleotide sequence ID" value="NZ_CP039712.1"/>
</dbReference>
<sequence>MKKSKQTNVLMVIIMQVIMILGFMSQLPQTNEAAVENEPIISKTAKPVEGMVNQWDVTLKVENLPVERPVDVVLVVDISSSMKSAVLLNGKLTTRMEAMRAGITTFTKSFLARHPDNRIAIVPFSDRLGTIQSFSHSQTEVVNYINKLQVFGATHIQTGLNKAKELLKAQPIEVNGKKVSRNIILVSDGVPNISFLPKDKNDMLPYVNGIDRMDMEASDSEVKYYTKKTIGEFDYANNAGIGGDPTLLISNNIPDININPAIKQQYPNATFSTYYSHINSTIAEASIIKNSTHPLDSSSSLVDNIFSIGLDKASLGAHAPYMEETLSGVSTSGDYFSVTSQEFASILDKIERNLNGLFKEAVIHDPIATGFTLEGEVSNQNASHGTVTTTVNNNTKQPELTWKLDNLKSTDYQFSLTYRLSANQAVLGEGIIDSDGLAETNGITTFTYVNSVNEQKEKQFIVPKVRPIIVSLEKELLNETGKKIPDSTKEFNVKLGEDEFTTKDNYQLLANNQVVRIVHPWKANVNYSVTETLQAGEEYETTIKVNNQTTSGLVTKFKFASTEPNYTHQHIIVTNQQILRVKQVKLNVRQVVLNPNEDLVIPTSGYMQLAFDQQQEPSYFLLTGSTLVNEANNITQELFTHQQLSLKNNKILELSDIVPEYYDLYGYLVTSEDGKLITEHVSDNPTLVKNKPQVILDYSEKTEYWITFFIEPKLSPNEKYPRPYSWDYRVNKFNSVM</sequence>
<dbReference type="SMART" id="SM00327">
    <property type="entry name" value="VWA"/>
    <property type="match status" value="1"/>
</dbReference>
<accession>A0A4D7CU71</accession>
<dbReference type="InterPro" id="IPR036465">
    <property type="entry name" value="vWFA_dom_sf"/>
</dbReference>
<dbReference type="InterPro" id="IPR002035">
    <property type="entry name" value="VWF_A"/>
</dbReference>
<dbReference type="InterPro" id="IPR049319">
    <property type="entry name" value="GBS104-like_Ig"/>
</dbReference>
<proteinExistence type="predicted"/>
<dbReference type="PROSITE" id="PS50234">
    <property type="entry name" value="VWFA"/>
    <property type="match status" value="1"/>
</dbReference>
<reference evidence="1 2" key="1">
    <citation type="submission" date="2019-04" db="EMBL/GenBank/DDBJ databases">
        <title>Vagococcus sp. nov., isolated from faeces of yaks (Bos grunniens).</title>
        <authorList>
            <person name="Ge Y."/>
        </authorList>
    </citation>
    <scope>NUCLEOTIDE SEQUENCE [LARGE SCALE GENOMIC DNA]</scope>
    <source>
        <strain evidence="1 2">MN-17</strain>
    </source>
</reference>
<gene>
    <name evidence="1" type="ORF">FA707_02660</name>
</gene>
<evidence type="ECO:0000313" key="2">
    <source>
        <dbReference type="Proteomes" id="UP000298615"/>
    </source>
</evidence>
<dbReference type="KEGG" id="vao:FA707_02660"/>
<dbReference type="CDD" id="cd00198">
    <property type="entry name" value="vWFA"/>
    <property type="match status" value="1"/>
</dbReference>
<dbReference type="OrthoDB" id="2056845at2"/>
<evidence type="ECO:0000313" key="1">
    <source>
        <dbReference type="EMBL" id="QCI85927.1"/>
    </source>
</evidence>
<dbReference type="Pfam" id="PF13519">
    <property type="entry name" value="VWA_2"/>
    <property type="match status" value="1"/>
</dbReference>
<dbReference type="SUPFAM" id="SSF53300">
    <property type="entry name" value="vWA-like"/>
    <property type="match status" value="1"/>
</dbReference>
<keyword evidence="2" id="KW-1185">Reference proteome</keyword>
<organism evidence="1 2">
    <name type="scientific">Vagococcus zengguangii</name>
    <dbReference type="NCBI Taxonomy" id="2571750"/>
    <lineage>
        <taxon>Bacteria</taxon>
        <taxon>Bacillati</taxon>
        <taxon>Bacillota</taxon>
        <taxon>Bacilli</taxon>
        <taxon>Lactobacillales</taxon>
        <taxon>Enterococcaceae</taxon>
        <taxon>Vagococcus</taxon>
    </lineage>
</organism>
<protein>
    <submittedName>
        <fullName evidence="1">VWA domain-containing protein</fullName>
    </submittedName>
</protein>
<dbReference type="EMBL" id="CP039712">
    <property type="protein sequence ID" value="QCI85927.1"/>
    <property type="molecule type" value="Genomic_DNA"/>
</dbReference>